<dbReference type="EMBL" id="CP040324">
    <property type="protein sequence ID" value="QHB27818.1"/>
    <property type="molecule type" value="Genomic_DNA"/>
</dbReference>
<dbReference type="Proteomes" id="UP000464593">
    <property type="component" value="Chromosome"/>
</dbReference>
<dbReference type="AlphaFoldDB" id="A0AAE6V268"/>
<reference evidence="1 2" key="1">
    <citation type="submission" date="2019-05" db="EMBL/GenBank/DDBJ databases">
        <title>Complete genome sequence of Pseudomonas Pseudomonas resinovorans.</title>
        <authorList>
            <person name="Chen H.-P."/>
        </authorList>
    </citation>
    <scope>NUCLEOTIDE SEQUENCE [LARGE SCALE GENOMIC DNA]</scope>
    <source>
        <strain evidence="1 2">TCU-CK1</strain>
    </source>
</reference>
<accession>A0AAE6V268</accession>
<evidence type="ECO:0000313" key="2">
    <source>
        <dbReference type="Proteomes" id="UP000464593"/>
    </source>
</evidence>
<protein>
    <submittedName>
        <fullName evidence="1">Uncharacterized protein</fullName>
    </submittedName>
</protein>
<name>A0AAE6V268_9PSED</name>
<sequence>MCRFRRSKPSVDFVLRYRLSSYPMNTFPHVNAIIITAIISLAG</sequence>
<organism evidence="1 2">
    <name type="scientific">Pseudomonas monteilii</name>
    <dbReference type="NCBI Taxonomy" id="76759"/>
    <lineage>
        <taxon>Bacteria</taxon>
        <taxon>Pseudomonadati</taxon>
        <taxon>Pseudomonadota</taxon>
        <taxon>Gammaproteobacteria</taxon>
        <taxon>Pseudomonadales</taxon>
        <taxon>Pseudomonadaceae</taxon>
        <taxon>Pseudomonas</taxon>
    </lineage>
</organism>
<proteinExistence type="predicted"/>
<gene>
    <name evidence="1" type="ORF">TCK1_2472</name>
</gene>
<evidence type="ECO:0000313" key="1">
    <source>
        <dbReference type="EMBL" id="QHB27818.1"/>
    </source>
</evidence>